<comment type="subcellular location">
    <subcellularLocation>
        <location evidence="1">Membrane</location>
        <topology evidence="1">Multi-pass membrane protein</topology>
    </subcellularLocation>
</comment>
<dbReference type="Gene3D" id="1.10.238.10">
    <property type="entry name" value="EF-hand"/>
    <property type="match status" value="1"/>
</dbReference>
<keyword evidence="10" id="KW-1185">Reference proteome</keyword>
<feature type="domain" description="EF-hand" evidence="8">
    <location>
        <begin position="468"/>
        <end position="499"/>
    </location>
</feature>
<dbReference type="InterPro" id="IPR027359">
    <property type="entry name" value="Volt_channel_dom_sf"/>
</dbReference>
<evidence type="ECO:0000313" key="10">
    <source>
        <dbReference type="Proteomes" id="UP001189429"/>
    </source>
</evidence>
<dbReference type="Gene3D" id="1.20.120.350">
    <property type="entry name" value="Voltage-gated potassium channels. Chain C"/>
    <property type="match status" value="1"/>
</dbReference>
<dbReference type="SMART" id="SM00054">
    <property type="entry name" value="EFh"/>
    <property type="match status" value="2"/>
</dbReference>
<dbReference type="PANTHER" id="PTHR46726:SF1">
    <property type="entry name" value="TWO-PORE CALCIUM CHANNEL 3"/>
    <property type="match status" value="1"/>
</dbReference>
<keyword evidence="5 7" id="KW-0472">Membrane</keyword>
<evidence type="ECO:0000256" key="5">
    <source>
        <dbReference type="ARBA" id="ARBA00023136"/>
    </source>
</evidence>
<gene>
    <name evidence="9" type="ORF">PCOR1329_LOCUS63661</name>
</gene>
<feature type="transmembrane region" description="Helical" evidence="7">
    <location>
        <begin position="158"/>
        <end position="178"/>
    </location>
</feature>
<evidence type="ECO:0000259" key="8">
    <source>
        <dbReference type="PROSITE" id="PS50222"/>
    </source>
</evidence>
<dbReference type="Gene3D" id="1.10.287.70">
    <property type="match status" value="1"/>
</dbReference>
<evidence type="ECO:0000256" key="7">
    <source>
        <dbReference type="SAM" id="Phobius"/>
    </source>
</evidence>
<evidence type="ECO:0000256" key="6">
    <source>
        <dbReference type="SAM" id="MobiDB-lite"/>
    </source>
</evidence>
<sequence>MLPRRLPGFGASSRPSGRSCRSATTLCSGASPEPSGRTRASDISKADLARLMDHRLRSGARAEGYSPPCGPRSIQARKGPLVSSCLSRMITGQRFDSTATPDGRVVRSTAELTTFALHERGLDAPPLAASPALLSSALQLRRPSLVKRTAFGIIQSPLFDYFMSAIIVANCLVIGLEIQESVGSKTPSSPVFQALEHCFLATYIVELSLRMVSDLQECIRNAWLQLDIALVALGVVTLWVLEPLLLMQGAVEVLDKVLVIRILRLLRFVRAVRFLRVMQPLWKLVKGLLGSNGSVTAAGVLLFGTIYVFACAGVAVIGLDKDLLSDPIAGHIVANRFRSIPVLMLTLLEFTYCDGASQIYHPLVRAKPVLLFYFLPILLVVPMAIMNLGRRITAVIVNHAIKVSCQDAELERIQIRGRLEALVPILNNLFKHLDSEGQGYIRFADLDLARMGILPMPPEVLRALKSYKLEDFFRLLDADGTGRITQAEWVDGMCCLVLDEMPIENLQMLHVLYRQAKDLKDIKSVLLPRMHTSTSRSEASSDA</sequence>
<protein>
    <recommendedName>
        <fullName evidence="8">EF-hand domain-containing protein</fullName>
    </recommendedName>
</protein>
<organism evidence="9 10">
    <name type="scientific">Prorocentrum cordatum</name>
    <dbReference type="NCBI Taxonomy" id="2364126"/>
    <lineage>
        <taxon>Eukaryota</taxon>
        <taxon>Sar</taxon>
        <taxon>Alveolata</taxon>
        <taxon>Dinophyceae</taxon>
        <taxon>Prorocentrales</taxon>
        <taxon>Prorocentraceae</taxon>
        <taxon>Prorocentrum</taxon>
    </lineage>
</organism>
<keyword evidence="4 7" id="KW-1133">Transmembrane helix</keyword>
<dbReference type="PROSITE" id="PS50222">
    <property type="entry name" value="EF_HAND_2"/>
    <property type="match status" value="1"/>
</dbReference>
<reference evidence="9" key="1">
    <citation type="submission" date="2023-10" db="EMBL/GenBank/DDBJ databases">
        <authorList>
            <person name="Chen Y."/>
            <person name="Shah S."/>
            <person name="Dougan E. K."/>
            <person name="Thang M."/>
            <person name="Chan C."/>
        </authorList>
    </citation>
    <scope>NUCLEOTIDE SEQUENCE [LARGE SCALE GENOMIC DNA]</scope>
</reference>
<evidence type="ECO:0000256" key="2">
    <source>
        <dbReference type="ARBA" id="ARBA00022692"/>
    </source>
</evidence>
<evidence type="ECO:0000313" key="9">
    <source>
        <dbReference type="EMBL" id="CAK0880560.1"/>
    </source>
</evidence>
<evidence type="ECO:0000256" key="3">
    <source>
        <dbReference type="ARBA" id="ARBA00022837"/>
    </source>
</evidence>
<feature type="region of interest" description="Disordered" evidence="6">
    <location>
        <begin position="1"/>
        <end position="45"/>
    </location>
</feature>
<comment type="caution">
    <text evidence="9">The sequence shown here is derived from an EMBL/GenBank/DDBJ whole genome shotgun (WGS) entry which is preliminary data.</text>
</comment>
<dbReference type="SUPFAM" id="SSF81324">
    <property type="entry name" value="Voltage-gated potassium channels"/>
    <property type="match status" value="1"/>
</dbReference>
<keyword evidence="3" id="KW-0106">Calcium</keyword>
<name>A0ABN9W6Z0_9DINO</name>
<dbReference type="InterPro" id="IPR011992">
    <property type="entry name" value="EF-hand-dom_pair"/>
</dbReference>
<evidence type="ECO:0000256" key="4">
    <source>
        <dbReference type="ARBA" id="ARBA00022989"/>
    </source>
</evidence>
<evidence type="ECO:0000256" key="1">
    <source>
        <dbReference type="ARBA" id="ARBA00004141"/>
    </source>
</evidence>
<keyword evidence="2 7" id="KW-0812">Transmembrane</keyword>
<dbReference type="PANTHER" id="PTHR46726">
    <property type="entry name" value="TWO PORE CHANNEL 3"/>
    <property type="match status" value="1"/>
</dbReference>
<feature type="transmembrane region" description="Helical" evidence="7">
    <location>
        <begin position="370"/>
        <end position="389"/>
    </location>
</feature>
<feature type="transmembrane region" description="Helical" evidence="7">
    <location>
        <begin position="293"/>
        <end position="317"/>
    </location>
</feature>
<dbReference type="EMBL" id="CAUYUJ010018089">
    <property type="protein sequence ID" value="CAK0880560.1"/>
    <property type="molecule type" value="Genomic_DNA"/>
</dbReference>
<feature type="compositionally biased region" description="Polar residues" evidence="6">
    <location>
        <begin position="13"/>
        <end position="28"/>
    </location>
</feature>
<dbReference type="Pfam" id="PF00520">
    <property type="entry name" value="Ion_trans"/>
    <property type="match status" value="1"/>
</dbReference>
<dbReference type="InterPro" id="IPR002048">
    <property type="entry name" value="EF_hand_dom"/>
</dbReference>
<proteinExistence type="predicted"/>
<feature type="transmembrane region" description="Helical" evidence="7">
    <location>
        <begin position="221"/>
        <end position="241"/>
    </location>
</feature>
<accession>A0ABN9W6Z0</accession>
<dbReference type="Proteomes" id="UP001189429">
    <property type="component" value="Unassembled WGS sequence"/>
</dbReference>
<dbReference type="SUPFAM" id="SSF47473">
    <property type="entry name" value="EF-hand"/>
    <property type="match status" value="1"/>
</dbReference>
<dbReference type="PROSITE" id="PS00018">
    <property type="entry name" value="EF_HAND_1"/>
    <property type="match status" value="1"/>
</dbReference>
<dbReference type="InterPro" id="IPR018247">
    <property type="entry name" value="EF_Hand_1_Ca_BS"/>
</dbReference>
<dbReference type="InterPro" id="IPR005821">
    <property type="entry name" value="Ion_trans_dom"/>
</dbReference>